<gene>
    <name evidence="4" type="ORF">SAMN02745248_00480</name>
</gene>
<dbReference type="InterPro" id="IPR027417">
    <property type="entry name" value="P-loop_NTPase"/>
</dbReference>
<feature type="transmembrane region" description="Helical" evidence="2">
    <location>
        <begin position="434"/>
        <end position="467"/>
    </location>
</feature>
<dbReference type="STRING" id="1121331.SAMN02745248_00480"/>
<dbReference type="Proteomes" id="UP000183952">
    <property type="component" value="Unassembled WGS sequence"/>
</dbReference>
<evidence type="ECO:0000256" key="1">
    <source>
        <dbReference type="SAM" id="Coils"/>
    </source>
</evidence>
<keyword evidence="2" id="KW-0472">Membrane</keyword>
<dbReference type="GO" id="GO:0016887">
    <property type="term" value="F:ATP hydrolysis activity"/>
    <property type="evidence" value="ECO:0007669"/>
    <property type="project" value="InterPro"/>
</dbReference>
<dbReference type="EMBL" id="FRAD01000004">
    <property type="protein sequence ID" value="SHJ58649.1"/>
    <property type="molecule type" value="Genomic_DNA"/>
</dbReference>
<protein>
    <submittedName>
        <fullName evidence="4">Uncharacterized protein YhaN</fullName>
    </submittedName>
</protein>
<keyword evidence="5" id="KW-1185">Reference proteome</keyword>
<reference evidence="4 5" key="1">
    <citation type="submission" date="2016-11" db="EMBL/GenBank/DDBJ databases">
        <authorList>
            <person name="Jaros S."/>
            <person name="Januszkiewicz K."/>
            <person name="Wedrychowicz H."/>
        </authorList>
    </citation>
    <scope>NUCLEOTIDE SEQUENCE [LARGE SCALE GENOMIC DNA]</scope>
    <source>
        <strain evidence="4 5">DSM 3090</strain>
    </source>
</reference>
<dbReference type="PANTHER" id="PTHR41259:SF1">
    <property type="entry name" value="DOUBLE-STRAND BREAK REPAIR RAD50 ATPASE, PUTATIVE-RELATED"/>
    <property type="match status" value="1"/>
</dbReference>
<name>A0A1M6KIA8_9CLOT</name>
<dbReference type="GO" id="GO:0006302">
    <property type="term" value="P:double-strand break repair"/>
    <property type="evidence" value="ECO:0007669"/>
    <property type="project" value="InterPro"/>
</dbReference>
<sequence length="877" mass="102331">MRLISCHIENFGKLHDITYNFNEHLNIILKDNGWGKSTFVTFIKVMLFGFENESKRKVIERERGKFAPWNGKVYGGQLVFESNGRQYRIERTFGSKEKEDSFALYDNVTNLLTNDFKMGNGNIGEELFNINRESFGNTVFIAQLNCKTSVTDDIYAKIGNVSSDISDMSQYEIVQSKLKKELDRLTPHRKSGELYKLNDEINKLNAEIKNKDVQKNALHNLQNQLEKLNSRKEELQKDDNNIQDEIRKLSSIKDSKVLLQKYNELKSVKLQAMYRLKEEQNLFPVRIPQMDEVDQYIKYQTSAMVYKENAANYSLDETQKSRLIELNKKFSKGIPNEEVMDDLEKKIETLQVYEKQINENTLSQNEMKELNYLSQVFKNGLPDAQYLDSLIEKWEERKNRKNNINAKSNLLQTVKSVNEAPKRSISKIVKIIKVILAIFIIFIGVIGCFSVLPLGIIFIAIGVALLLKKKPSLSKKKEELCQCEDYEEEIAKDTEFVQYVDKEISEFMNNFQGDVSEQKVSESLYLLKNQVEKYNKLMFMYQECNKAEDIQTYDNLKSKIMQVLEMYCEDVTQCDYLKVFMDLKNLVSEYKNLVLRAQKNQEQLNKYFAMSAEVKNFLNSLGITENDDAGNVLRAIGDRLNKIEFLNKDMEEKTEAINDFEKHNNISLLLHNDTLPSVEKTSEELVDLSQSMKKKIDDVKDEILGNRQSQNAVMTELDRIDECEENLIKTKENYEELHHRYDILGKTRDYLEKAKINFSSKYMDPVKQSFDKYYGMIAKNDDKKYQLDANLNMSLTECGGQREIELLSEGYQDLVGICRRMAMIDAMYEKEKPFILLDDPFVNFDSKKMEGALKFMDEISKEYQVIYMTCHESRKID</sequence>
<keyword evidence="1" id="KW-0175">Coiled coil</keyword>
<accession>A0A1M6KIA8</accession>
<dbReference type="AlphaFoldDB" id="A0A1M6KIA8"/>
<dbReference type="Pfam" id="PF13476">
    <property type="entry name" value="AAA_23"/>
    <property type="match status" value="1"/>
</dbReference>
<evidence type="ECO:0000256" key="2">
    <source>
        <dbReference type="SAM" id="Phobius"/>
    </source>
</evidence>
<proteinExistence type="predicted"/>
<dbReference type="SUPFAM" id="SSF52540">
    <property type="entry name" value="P-loop containing nucleoside triphosphate hydrolases"/>
    <property type="match status" value="1"/>
</dbReference>
<evidence type="ECO:0000313" key="4">
    <source>
        <dbReference type="EMBL" id="SHJ58649.1"/>
    </source>
</evidence>
<evidence type="ECO:0000313" key="5">
    <source>
        <dbReference type="Proteomes" id="UP000183952"/>
    </source>
</evidence>
<dbReference type="InterPro" id="IPR038729">
    <property type="entry name" value="Rad50/SbcC_AAA"/>
</dbReference>
<dbReference type="Gene3D" id="3.40.50.300">
    <property type="entry name" value="P-loop containing nucleotide triphosphate hydrolases"/>
    <property type="match status" value="2"/>
</dbReference>
<dbReference type="PANTHER" id="PTHR41259">
    <property type="entry name" value="DOUBLE-STRAND BREAK REPAIR RAD50 ATPASE, PUTATIVE-RELATED"/>
    <property type="match status" value="1"/>
</dbReference>
<dbReference type="RefSeq" id="WP_072901901.1">
    <property type="nucleotide sequence ID" value="NZ_FRAD01000004.1"/>
</dbReference>
<evidence type="ECO:0000259" key="3">
    <source>
        <dbReference type="Pfam" id="PF13476"/>
    </source>
</evidence>
<keyword evidence="2" id="KW-1133">Transmembrane helix</keyword>
<dbReference type="OrthoDB" id="9764467at2"/>
<feature type="domain" description="Rad50/SbcC-type AAA" evidence="3">
    <location>
        <begin position="6"/>
        <end position="237"/>
    </location>
</feature>
<keyword evidence="2" id="KW-0812">Transmembrane</keyword>
<organism evidence="4 5">
    <name type="scientific">Hathewaya proteolytica DSM 3090</name>
    <dbReference type="NCBI Taxonomy" id="1121331"/>
    <lineage>
        <taxon>Bacteria</taxon>
        <taxon>Bacillati</taxon>
        <taxon>Bacillota</taxon>
        <taxon>Clostridia</taxon>
        <taxon>Eubacteriales</taxon>
        <taxon>Clostridiaceae</taxon>
        <taxon>Hathewaya</taxon>
    </lineage>
</organism>
<feature type="coiled-coil region" evidence="1">
    <location>
        <begin position="194"/>
        <end position="252"/>
    </location>
</feature>